<protein>
    <submittedName>
        <fullName evidence="4">Uncharacterized protein</fullName>
    </submittedName>
</protein>
<dbReference type="PROSITE" id="PS50088">
    <property type="entry name" value="ANK_REPEAT"/>
    <property type="match status" value="1"/>
</dbReference>
<organism evidence="4 5">
    <name type="scientific">Hucho hucho</name>
    <name type="common">huchen</name>
    <dbReference type="NCBI Taxonomy" id="62062"/>
    <lineage>
        <taxon>Eukaryota</taxon>
        <taxon>Metazoa</taxon>
        <taxon>Chordata</taxon>
        <taxon>Craniata</taxon>
        <taxon>Vertebrata</taxon>
        <taxon>Euteleostomi</taxon>
        <taxon>Actinopterygii</taxon>
        <taxon>Neopterygii</taxon>
        <taxon>Teleostei</taxon>
        <taxon>Protacanthopterygii</taxon>
        <taxon>Salmoniformes</taxon>
        <taxon>Salmonidae</taxon>
        <taxon>Salmoninae</taxon>
        <taxon>Hucho</taxon>
    </lineage>
</organism>
<dbReference type="PANTHER" id="PTHR24129">
    <property type="entry name" value="ANKYCORBIN"/>
    <property type="match status" value="1"/>
</dbReference>
<dbReference type="PANTHER" id="PTHR24129:SF1">
    <property type="entry name" value="UVEAL AUTOANTIGEN WITH COILED-COIL DOMAINS AND ANKYRIN REPEATS"/>
    <property type="match status" value="1"/>
</dbReference>
<evidence type="ECO:0000256" key="1">
    <source>
        <dbReference type="ARBA" id="ARBA00022737"/>
    </source>
</evidence>
<dbReference type="InterPro" id="IPR042420">
    <property type="entry name" value="RAI14/UACA"/>
</dbReference>
<dbReference type="STRING" id="62062.ENSHHUP00000076781"/>
<dbReference type="GO" id="GO:0003779">
    <property type="term" value="F:actin binding"/>
    <property type="evidence" value="ECO:0007669"/>
    <property type="project" value="InterPro"/>
</dbReference>
<dbReference type="Gene3D" id="1.25.40.20">
    <property type="entry name" value="Ankyrin repeat-containing domain"/>
    <property type="match status" value="1"/>
</dbReference>
<accession>A0A4W5QH25</accession>
<keyword evidence="1" id="KW-0677">Repeat</keyword>
<evidence type="ECO:0000256" key="2">
    <source>
        <dbReference type="ARBA" id="ARBA00023054"/>
    </source>
</evidence>
<dbReference type="InterPro" id="IPR036770">
    <property type="entry name" value="Ankyrin_rpt-contain_sf"/>
</dbReference>
<feature type="repeat" description="ANK" evidence="3">
    <location>
        <begin position="1"/>
        <end position="31"/>
    </location>
</feature>
<dbReference type="Proteomes" id="UP000314982">
    <property type="component" value="Unassembled WGS sequence"/>
</dbReference>
<reference evidence="4" key="3">
    <citation type="submission" date="2025-09" db="UniProtKB">
        <authorList>
            <consortium name="Ensembl"/>
        </authorList>
    </citation>
    <scope>IDENTIFICATION</scope>
</reference>
<dbReference type="SUPFAM" id="SSF48403">
    <property type="entry name" value="Ankyrin repeat"/>
    <property type="match status" value="1"/>
</dbReference>
<dbReference type="InterPro" id="IPR002110">
    <property type="entry name" value="Ankyrin_rpt"/>
</dbReference>
<sequence length="109" mass="11927">MTALTLGCEYACKDAVEVLLKSGADVTAVDSFGHDGFHYARLSKNQELVSLFKTYLDNVTKGQSMAVSRFDPYDLGTPVDVLFTNCEGCPADKRPHLISCLNCQQCSKL</sequence>
<keyword evidence="3" id="KW-0040">ANK repeat</keyword>
<reference evidence="4" key="2">
    <citation type="submission" date="2025-08" db="UniProtKB">
        <authorList>
            <consortium name="Ensembl"/>
        </authorList>
    </citation>
    <scope>IDENTIFICATION</scope>
</reference>
<evidence type="ECO:0000256" key="3">
    <source>
        <dbReference type="PROSITE-ProRule" id="PRU00023"/>
    </source>
</evidence>
<dbReference type="Ensembl" id="ENSHHUT00000079279.1">
    <property type="protein sequence ID" value="ENSHHUP00000076781.1"/>
    <property type="gene ID" value="ENSHHUG00000044907.1"/>
</dbReference>
<proteinExistence type="predicted"/>
<keyword evidence="2" id="KW-0175">Coiled coil</keyword>
<dbReference type="AlphaFoldDB" id="A0A4W5QH25"/>
<evidence type="ECO:0000313" key="4">
    <source>
        <dbReference type="Ensembl" id="ENSHHUP00000076781.1"/>
    </source>
</evidence>
<keyword evidence="5" id="KW-1185">Reference proteome</keyword>
<reference evidence="5" key="1">
    <citation type="submission" date="2018-06" db="EMBL/GenBank/DDBJ databases">
        <title>Genome assembly of Danube salmon.</title>
        <authorList>
            <person name="Macqueen D.J."/>
            <person name="Gundappa M.K."/>
        </authorList>
    </citation>
    <scope>NUCLEOTIDE SEQUENCE [LARGE SCALE GENOMIC DNA]</scope>
</reference>
<name>A0A4W5QH25_9TELE</name>
<evidence type="ECO:0000313" key="5">
    <source>
        <dbReference type="Proteomes" id="UP000314982"/>
    </source>
</evidence>